<comment type="caution">
    <text evidence="2">The sequence shown here is derived from an EMBL/GenBank/DDBJ whole genome shotgun (WGS) entry which is preliminary data.</text>
</comment>
<gene>
    <name evidence="2" type="ORF">CONPUDRAFT_75339</name>
</gene>
<accession>A0A5M3MI71</accession>
<proteinExistence type="predicted"/>
<evidence type="ECO:0000256" key="1">
    <source>
        <dbReference type="SAM" id="MobiDB-lite"/>
    </source>
</evidence>
<dbReference type="RefSeq" id="XP_007771190.1">
    <property type="nucleotide sequence ID" value="XM_007773000.1"/>
</dbReference>
<sequence>MAHKDTDTNKFVVQVPLKSTQAYKFEFTPAAPGMIRIRVKPLCEHDLAAESTHETTKQAGFDYSLSLGLSDAATPAPSSPCFPGFASTRRKRAQTERSSQSGPVEDACDPAPSQSGLVEDACDLAPIPAVVLSSLVNHLTPWPNEKQKHQ</sequence>
<dbReference type="AlphaFoldDB" id="A0A5M3MI71"/>
<reference evidence="3" key="1">
    <citation type="journal article" date="2012" name="Science">
        <title>The Paleozoic origin of enzymatic lignin decomposition reconstructed from 31 fungal genomes.</title>
        <authorList>
            <person name="Floudas D."/>
            <person name="Binder M."/>
            <person name="Riley R."/>
            <person name="Barry K."/>
            <person name="Blanchette R.A."/>
            <person name="Henrissat B."/>
            <person name="Martinez A.T."/>
            <person name="Otillar R."/>
            <person name="Spatafora J.W."/>
            <person name="Yadav J.S."/>
            <person name="Aerts A."/>
            <person name="Benoit I."/>
            <person name="Boyd A."/>
            <person name="Carlson A."/>
            <person name="Copeland A."/>
            <person name="Coutinho P.M."/>
            <person name="de Vries R.P."/>
            <person name="Ferreira P."/>
            <person name="Findley K."/>
            <person name="Foster B."/>
            <person name="Gaskell J."/>
            <person name="Glotzer D."/>
            <person name="Gorecki P."/>
            <person name="Heitman J."/>
            <person name="Hesse C."/>
            <person name="Hori C."/>
            <person name="Igarashi K."/>
            <person name="Jurgens J.A."/>
            <person name="Kallen N."/>
            <person name="Kersten P."/>
            <person name="Kohler A."/>
            <person name="Kuees U."/>
            <person name="Kumar T.K.A."/>
            <person name="Kuo A."/>
            <person name="LaButti K."/>
            <person name="Larrondo L.F."/>
            <person name="Lindquist E."/>
            <person name="Ling A."/>
            <person name="Lombard V."/>
            <person name="Lucas S."/>
            <person name="Lundell T."/>
            <person name="Martin R."/>
            <person name="McLaughlin D.J."/>
            <person name="Morgenstern I."/>
            <person name="Morin E."/>
            <person name="Murat C."/>
            <person name="Nagy L.G."/>
            <person name="Nolan M."/>
            <person name="Ohm R.A."/>
            <person name="Patyshakuliyeva A."/>
            <person name="Rokas A."/>
            <person name="Ruiz-Duenas F.J."/>
            <person name="Sabat G."/>
            <person name="Salamov A."/>
            <person name="Samejima M."/>
            <person name="Schmutz J."/>
            <person name="Slot J.C."/>
            <person name="St John F."/>
            <person name="Stenlid J."/>
            <person name="Sun H."/>
            <person name="Sun S."/>
            <person name="Syed K."/>
            <person name="Tsang A."/>
            <person name="Wiebenga A."/>
            <person name="Young D."/>
            <person name="Pisabarro A."/>
            <person name="Eastwood D.C."/>
            <person name="Martin F."/>
            <person name="Cullen D."/>
            <person name="Grigoriev I.V."/>
            <person name="Hibbett D.S."/>
        </authorList>
    </citation>
    <scope>NUCLEOTIDE SEQUENCE [LARGE SCALE GENOMIC DNA]</scope>
    <source>
        <strain evidence="3">RWD-64-598 SS2</strain>
    </source>
</reference>
<protein>
    <submittedName>
        <fullName evidence="2">Uncharacterized protein</fullName>
    </submittedName>
</protein>
<evidence type="ECO:0000313" key="3">
    <source>
        <dbReference type="Proteomes" id="UP000053558"/>
    </source>
</evidence>
<dbReference type="EMBL" id="JH711582">
    <property type="protein sequence ID" value="EIW78737.1"/>
    <property type="molecule type" value="Genomic_DNA"/>
</dbReference>
<keyword evidence="3" id="KW-1185">Reference proteome</keyword>
<feature type="region of interest" description="Disordered" evidence="1">
    <location>
        <begin position="73"/>
        <end position="115"/>
    </location>
</feature>
<dbReference type="KEGG" id="cput:CONPUDRAFT_75339"/>
<evidence type="ECO:0000313" key="2">
    <source>
        <dbReference type="EMBL" id="EIW78737.1"/>
    </source>
</evidence>
<organism evidence="2 3">
    <name type="scientific">Coniophora puteana (strain RWD-64-598)</name>
    <name type="common">Brown rot fungus</name>
    <dbReference type="NCBI Taxonomy" id="741705"/>
    <lineage>
        <taxon>Eukaryota</taxon>
        <taxon>Fungi</taxon>
        <taxon>Dikarya</taxon>
        <taxon>Basidiomycota</taxon>
        <taxon>Agaricomycotina</taxon>
        <taxon>Agaricomycetes</taxon>
        <taxon>Agaricomycetidae</taxon>
        <taxon>Boletales</taxon>
        <taxon>Coniophorineae</taxon>
        <taxon>Coniophoraceae</taxon>
        <taxon>Coniophora</taxon>
    </lineage>
</organism>
<dbReference type="GeneID" id="19209323"/>
<name>A0A5M3MI71_CONPW</name>
<dbReference type="Proteomes" id="UP000053558">
    <property type="component" value="Unassembled WGS sequence"/>
</dbReference>